<dbReference type="AlphaFoldDB" id="A0A240E179"/>
<keyword evidence="3" id="KW-1185">Reference proteome</keyword>
<gene>
    <name evidence="2" type="ORF">SAMN06295945_1563</name>
</gene>
<dbReference type="EMBL" id="OANS01000004">
    <property type="protein sequence ID" value="SNX29198.1"/>
    <property type="molecule type" value="Genomic_DNA"/>
</dbReference>
<dbReference type="Proteomes" id="UP000218069">
    <property type="component" value="Unassembled WGS sequence"/>
</dbReference>
<keyword evidence="1" id="KW-0472">Membrane</keyword>
<accession>A0A240E179</accession>
<reference evidence="3" key="1">
    <citation type="submission" date="2017-08" db="EMBL/GenBank/DDBJ databases">
        <authorList>
            <person name="Varghese N."/>
            <person name="Submissions S."/>
        </authorList>
    </citation>
    <scope>NUCLEOTIDE SEQUENCE [LARGE SCALE GENOMIC DNA]</scope>
    <source>
        <strain evidence="3">AP-Melu-1000-B4</strain>
    </source>
</reference>
<feature type="transmembrane region" description="Helical" evidence="1">
    <location>
        <begin position="38"/>
        <end position="59"/>
    </location>
</feature>
<proteinExistence type="predicted"/>
<name>A0A240E179_9BURK</name>
<keyword evidence="1" id="KW-0812">Transmembrane</keyword>
<keyword evidence="1" id="KW-1133">Transmembrane helix</keyword>
<dbReference type="RefSeq" id="WP_096674057.1">
    <property type="nucleotide sequence ID" value="NZ_OANS01000004.1"/>
</dbReference>
<evidence type="ECO:0000313" key="3">
    <source>
        <dbReference type="Proteomes" id="UP000218069"/>
    </source>
</evidence>
<sequence>MSFRWHQVEHLRWVVLFVVAFLLQLAVAAPHLAGSKRTMSLAIGITTALIIAVITPLALSVDQYSGSIEVSMLPLNAVYDVLSLQFTDDR</sequence>
<organism evidence="2 3">
    <name type="scientific">Polynucleobacter meluiroseus</name>
    <dbReference type="NCBI Taxonomy" id="1938814"/>
    <lineage>
        <taxon>Bacteria</taxon>
        <taxon>Pseudomonadati</taxon>
        <taxon>Pseudomonadota</taxon>
        <taxon>Betaproteobacteria</taxon>
        <taxon>Burkholderiales</taxon>
        <taxon>Burkholderiaceae</taxon>
        <taxon>Polynucleobacter</taxon>
    </lineage>
</organism>
<evidence type="ECO:0000256" key="1">
    <source>
        <dbReference type="SAM" id="Phobius"/>
    </source>
</evidence>
<protein>
    <submittedName>
        <fullName evidence="2">Uncharacterized protein</fullName>
    </submittedName>
</protein>
<evidence type="ECO:0000313" key="2">
    <source>
        <dbReference type="EMBL" id="SNX29198.1"/>
    </source>
</evidence>